<gene>
    <name evidence="2" type="ORF">SISNIDRAFT_45262</name>
</gene>
<reference evidence="2 3" key="1">
    <citation type="journal article" date="2016" name="Mol. Biol. Evol.">
        <title>Comparative Genomics of Early-Diverging Mushroom-Forming Fungi Provides Insights into the Origins of Lignocellulose Decay Capabilities.</title>
        <authorList>
            <person name="Nagy L.G."/>
            <person name="Riley R."/>
            <person name="Tritt A."/>
            <person name="Adam C."/>
            <person name="Daum C."/>
            <person name="Floudas D."/>
            <person name="Sun H."/>
            <person name="Yadav J.S."/>
            <person name="Pangilinan J."/>
            <person name="Larsson K.H."/>
            <person name="Matsuura K."/>
            <person name="Barry K."/>
            <person name="Labutti K."/>
            <person name="Kuo R."/>
            <person name="Ohm R.A."/>
            <person name="Bhattacharya S.S."/>
            <person name="Shirouzu T."/>
            <person name="Yoshinaga Y."/>
            <person name="Martin F.M."/>
            <person name="Grigoriev I.V."/>
            <person name="Hibbett D.S."/>
        </authorList>
    </citation>
    <scope>NUCLEOTIDE SEQUENCE [LARGE SCALE GENOMIC DNA]</scope>
    <source>
        <strain evidence="2 3">HHB9708</strain>
    </source>
</reference>
<name>A0A164VUF5_9AGAM</name>
<protein>
    <recommendedName>
        <fullName evidence="1">AB hydrolase-1 domain-containing protein</fullName>
    </recommendedName>
</protein>
<evidence type="ECO:0000259" key="1">
    <source>
        <dbReference type="Pfam" id="PF12697"/>
    </source>
</evidence>
<dbReference type="SUPFAM" id="SSF53474">
    <property type="entry name" value="alpha/beta-Hydrolases"/>
    <property type="match status" value="1"/>
</dbReference>
<dbReference type="Pfam" id="PF12697">
    <property type="entry name" value="Abhydrolase_6"/>
    <property type="match status" value="1"/>
</dbReference>
<proteinExistence type="predicted"/>
<dbReference type="Proteomes" id="UP000076722">
    <property type="component" value="Unassembled WGS sequence"/>
</dbReference>
<feature type="domain" description="AB hydrolase-1" evidence="1">
    <location>
        <begin position="45"/>
        <end position="222"/>
    </location>
</feature>
<accession>A0A164VUF5</accession>
<evidence type="ECO:0000313" key="3">
    <source>
        <dbReference type="Proteomes" id="UP000076722"/>
    </source>
</evidence>
<evidence type="ECO:0000313" key="2">
    <source>
        <dbReference type="EMBL" id="KZS94479.1"/>
    </source>
</evidence>
<dbReference type="InterPro" id="IPR000073">
    <property type="entry name" value="AB_hydrolase_1"/>
</dbReference>
<organism evidence="2 3">
    <name type="scientific">Sistotremastrum niveocremeum HHB9708</name>
    <dbReference type="NCBI Taxonomy" id="1314777"/>
    <lineage>
        <taxon>Eukaryota</taxon>
        <taxon>Fungi</taxon>
        <taxon>Dikarya</taxon>
        <taxon>Basidiomycota</taxon>
        <taxon>Agaricomycotina</taxon>
        <taxon>Agaricomycetes</taxon>
        <taxon>Sistotremastrales</taxon>
        <taxon>Sistotremastraceae</taxon>
        <taxon>Sertulicium</taxon>
        <taxon>Sertulicium niveocremeum</taxon>
    </lineage>
</organism>
<dbReference type="InterPro" id="IPR029058">
    <property type="entry name" value="AB_hydrolase_fold"/>
</dbReference>
<keyword evidence="3" id="KW-1185">Reference proteome</keyword>
<dbReference type="Gene3D" id="3.40.50.1820">
    <property type="entry name" value="alpha/beta hydrolase"/>
    <property type="match status" value="1"/>
</dbReference>
<dbReference type="EMBL" id="KV419404">
    <property type="protein sequence ID" value="KZS94479.1"/>
    <property type="molecule type" value="Genomic_DNA"/>
</dbReference>
<sequence length="295" mass="33360">MHWLSETVIVDQRPSYRFRIVGNRYIPRHAPDPADLRKSDCHVSLVFLHANGLFKETFEPVIDYLFKDSILLRSRSGESLVIDEAWSIECPNHGQSATLNADDIRRECGTNWPFREYSEAVHTFLRAKPGGYDISGTNFVLIGHSFGAASIPFIAQIEPKIKIRTVILGDPIASPPSHATNEVGNLFLNLALARQDVWASRDQARKFFKSDALTKDWPVESLELLLKYGLVDHPARALLKPLSFNGVTLACVREHEAVSRNRDTCDRVHRAQLVYRYLSQYTEGYSLLATLSSVH</sequence>
<dbReference type="AlphaFoldDB" id="A0A164VUF5"/>
<dbReference type="OrthoDB" id="94039at2759"/>